<keyword evidence="4" id="KW-1185">Reference proteome</keyword>
<dbReference type="GeneID" id="42856151"/>
<feature type="domain" description="Rho termination factor-like N-terminal" evidence="2">
    <location>
        <begin position="49"/>
        <end position="81"/>
    </location>
</feature>
<dbReference type="InterPro" id="IPR011112">
    <property type="entry name" value="Rho-like_N"/>
</dbReference>
<evidence type="ECO:0000313" key="3">
    <source>
        <dbReference type="EMBL" id="KJF40443.1"/>
    </source>
</evidence>
<dbReference type="EMBL" id="JXXK01000006">
    <property type="protein sequence ID" value="KJF40443.1"/>
    <property type="molecule type" value="Genomic_DNA"/>
</dbReference>
<evidence type="ECO:0000313" key="4">
    <source>
        <dbReference type="Proteomes" id="UP000032483"/>
    </source>
</evidence>
<feature type="region of interest" description="Disordered" evidence="1">
    <location>
        <begin position="86"/>
        <end position="105"/>
    </location>
</feature>
<dbReference type="Proteomes" id="UP000032483">
    <property type="component" value="Unassembled WGS sequence"/>
</dbReference>
<feature type="compositionally biased region" description="Low complexity" evidence="1">
    <location>
        <begin position="86"/>
        <end position="96"/>
    </location>
</feature>
<feature type="region of interest" description="Disordered" evidence="1">
    <location>
        <begin position="1"/>
        <end position="47"/>
    </location>
</feature>
<dbReference type="GO" id="GO:0006353">
    <property type="term" value="P:DNA-templated transcription termination"/>
    <property type="evidence" value="ECO:0007669"/>
    <property type="project" value="InterPro"/>
</dbReference>
<dbReference type="AlphaFoldDB" id="A0A0D8J3S8"/>
<comment type="caution">
    <text evidence="3">The sequence shown here is derived from an EMBL/GenBank/DDBJ whole genome shotgun (WGS) entry which is preliminary data.</text>
</comment>
<evidence type="ECO:0000256" key="1">
    <source>
        <dbReference type="SAM" id="MobiDB-lite"/>
    </source>
</evidence>
<feature type="compositionally biased region" description="Low complexity" evidence="1">
    <location>
        <begin position="25"/>
        <end position="39"/>
    </location>
</feature>
<dbReference type="Pfam" id="PF07498">
    <property type="entry name" value="Rho_N"/>
    <property type="match status" value="1"/>
</dbReference>
<sequence length="105" mass="10575">MRTVGLTFHEETQSAPAVEAGASLPEAGTAAPEAGAQNPAPAPAPEKALEDMTVTELRSFAAARGIDVTGAAKKQDLLLAVQTAVEPSAAPAEAVPGEQPEMVAE</sequence>
<reference evidence="3" key="1">
    <citation type="submission" date="2015-02" db="EMBL/GenBank/DDBJ databases">
        <title>A novel member of the family Ruminococcaceae isolated from human feces.</title>
        <authorList>
            <person name="Shkoporov A.N."/>
            <person name="Chaplin A.V."/>
            <person name="Motuzova O.V."/>
            <person name="Kafarskaia L.I."/>
            <person name="Khokhlova E.V."/>
            <person name="Efimov B.A."/>
        </authorList>
    </citation>
    <scope>NUCLEOTIDE SEQUENCE [LARGE SCALE GENOMIC DNA]</scope>
    <source>
        <strain evidence="3">585-1</strain>
    </source>
</reference>
<protein>
    <recommendedName>
        <fullName evidence="2">Rho termination factor-like N-terminal domain-containing protein</fullName>
    </recommendedName>
</protein>
<name>A0A0D8J3S8_9FIRM</name>
<organism evidence="3 4">
    <name type="scientific">Ruthenibacterium lactatiformans</name>
    <dbReference type="NCBI Taxonomy" id="1550024"/>
    <lineage>
        <taxon>Bacteria</taxon>
        <taxon>Bacillati</taxon>
        <taxon>Bacillota</taxon>
        <taxon>Clostridia</taxon>
        <taxon>Eubacteriales</taxon>
        <taxon>Oscillospiraceae</taxon>
        <taxon>Ruthenibacterium</taxon>
    </lineage>
</organism>
<dbReference type="RefSeq" id="WP_050004867.1">
    <property type="nucleotide sequence ID" value="NZ_JBKSRG010000036.1"/>
</dbReference>
<evidence type="ECO:0000259" key="2">
    <source>
        <dbReference type="Pfam" id="PF07498"/>
    </source>
</evidence>
<gene>
    <name evidence="3" type="ORF">TQ39_05880</name>
</gene>
<accession>A0A0D8J3S8</accession>
<proteinExistence type="predicted"/>